<reference evidence="2 3" key="1">
    <citation type="submission" date="2023-08" db="EMBL/GenBank/DDBJ databases">
        <title>Black Yeasts Isolated from many extreme environments.</title>
        <authorList>
            <person name="Coleine C."/>
            <person name="Stajich J.E."/>
            <person name="Selbmann L."/>
        </authorList>
    </citation>
    <scope>NUCLEOTIDE SEQUENCE [LARGE SCALE GENOMIC DNA]</scope>
    <source>
        <strain evidence="2 3">CCFEE 5885</strain>
    </source>
</reference>
<gene>
    <name evidence="2" type="ORF">LTR24_001561</name>
</gene>
<evidence type="ECO:0000313" key="3">
    <source>
        <dbReference type="Proteomes" id="UP001345013"/>
    </source>
</evidence>
<evidence type="ECO:0000313" key="2">
    <source>
        <dbReference type="EMBL" id="KAK5098933.1"/>
    </source>
</evidence>
<proteinExistence type="predicted"/>
<feature type="compositionally biased region" description="Low complexity" evidence="1">
    <location>
        <begin position="99"/>
        <end position="111"/>
    </location>
</feature>
<feature type="region of interest" description="Disordered" evidence="1">
    <location>
        <begin position="1"/>
        <end position="25"/>
    </location>
</feature>
<comment type="caution">
    <text evidence="2">The sequence shown here is derived from an EMBL/GenBank/DDBJ whole genome shotgun (WGS) entry which is preliminary data.</text>
</comment>
<organism evidence="2 3">
    <name type="scientific">Lithohypha guttulata</name>
    <dbReference type="NCBI Taxonomy" id="1690604"/>
    <lineage>
        <taxon>Eukaryota</taxon>
        <taxon>Fungi</taxon>
        <taxon>Dikarya</taxon>
        <taxon>Ascomycota</taxon>
        <taxon>Pezizomycotina</taxon>
        <taxon>Eurotiomycetes</taxon>
        <taxon>Chaetothyriomycetidae</taxon>
        <taxon>Chaetothyriales</taxon>
        <taxon>Trichomeriaceae</taxon>
        <taxon>Lithohypha</taxon>
    </lineage>
</organism>
<sequence>MSGTSANDSSQKRSKSSHQPGALDGLYQTYTGWEDKNKGHFYGVTHNNGSAPAFQGNVTGGTQQGPGTLQTFGATEISGDALHFQGDIPMELAMELLKQQNQQAQAQAQPAGHRLGSAPSGTSVGGSNLDPHSLIKKEARRERALEARGVPLPHGRASHRHYNTRGPARSFP</sequence>
<feature type="region of interest" description="Disordered" evidence="1">
    <location>
        <begin position="99"/>
        <end position="172"/>
    </location>
</feature>
<keyword evidence="3" id="KW-1185">Reference proteome</keyword>
<accession>A0ABR0KK37</accession>
<dbReference type="Proteomes" id="UP001345013">
    <property type="component" value="Unassembled WGS sequence"/>
</dbReference>
<dbReference type="EMBL" id="JAVRRG010000012">
    <property type="protein sequence ID" value="KAK5098933.1"/>
    <property type="molecule type" value="Genomic_DNA"/>
</dbReference>
<feature type="compositionally biased region" description="Basic and acidic residues" evidence="1">
    <location>
        <begin position="133"/>
        <end position="146"/>
    </location>
</feature>
<evidence type="ECO:0000256" key="1">
    <source>
        <dbReference type="SAM" id="MobiDB-lite"/>
    </source>
</evidence>
<name>A0ABR0KK37_9EURO</name>
<protein>
    <submittedName>
        <fullName evidence="2">Uncharacterized protein</fullName>
    </submittedName>
</protein>